<dbReference type="Proteomes" id="UP000663843">
    <property type="component" value="Unassembled WGS sequence"/>
</dbReference>
<dbReference type="SUPFAM" id="SSF56112">
    <property type="entry name" value="Protein kinase-like (PK-like)"/>
    <property type="match status" value="1"/>
</dbReference>
<dbReference type="AlphaFoldDB" id="A0A8H2WGR0"/>
<feature type="region of interest" description="Disordered" evidence="1">
    <location>
        <begin position="1"/>
        <end position="48"/>
    </location>
</feature>
<organism evidence="3 4">
    <name type="scientific">Rhizoctonia solani</name>
    <dbReference type="NCBI Taxonomy" id="456999"/>
    <lineage>
        <taxon>Eukaryota</taxon>
        <taxon>Fungi</taxon>
        <taxon>Dikarya</taxon>
        <taxon>Basidiomycota</taxon>
        <taxon>Agaricomycotina</taxon>
        <taxon>Agaricomycetes</taxon>
        <taxon>Cantharellales</taxon>
        <taxon>Ceratobasidiaceae</taxon>
        <taxon>Rhizoctonia</taxon>
    </lineage>
</organism>
<evidence type="ECO:0000256" key="1">
    <source>
        <dbReference type="SAM" id="MobiDB-lite"/>
    </source>
</evidence>
<evidence type="ECO:0000313" key="3">
    <source>
        <dbReference type="EMBL" id="CAE6380743.1"/>
    </source>
</evidence>
<name>A0A8H2WGR0_9AGAM</name>
<dbReference type="PROSITE" id="PS00108">
    <property type="entry name" value="PROTEIN_KINASE_ST"/>
    <property type="match status" value="1"/>
</dbReference>
<accession>A0A8H2WGR0</accession>
<dbReference type="Pfam" id="PF07714">
    <property type="entry name" value="PK_Tyr_Ser-Thr"/>
    <property type="match status" value="1"/>
</dbReference>
<dbReference type="SMART" id="SM00220">
    <property type="entry name" value="S_TKc"/>
    <property type="match status" value="1"/>
</dbReference>
<evidence type="ECO:0000313" key="4">
    <source>
        <dbReference type="Proteomes" id="UP000663843"/>
    </source>
</evidence>
<gene>
    <name evidence="3" type="ORF">RDB_LOCUS24286</name>
</gene>
<protein>
    <recommendedName>
        <fullName evidence="2">Protein kinase domain-containing protein</fullName>
    </recommendedName>
</protein>
<dbReference type="GO" id="GO:0004674">
    <property type="term" value="F:protein serine/threonine kinase activity"/>
    <property type="evidence" value="ECO:0007669"/>
    <property type="project" value="TreeGrafter"/>
</dbReference>
<feature type="region of interest" description="Disordered" evidence="1">
    <location>
        <begin position="180"/>
        <end position="204"/>
    </location>
</feature>
<proteinExistence type="predicted"/>
<feature type="domain" description="Protein kinase" evidence="2">
    <location>
        <begin position="315"/>
        <end position="619"/>
    </location>
</feature>
<feature type="compositionally biased region" description="Basic and acidic residues" evidence="1">
    <location>
        <begin position="116"/>
        <end position="125"/>
    </location>
</feature>
<feature type="compositionally biased region" description="Polar residues" evidence="1">
    <location>
        <begin position="1"/>
        <end position="12"/>
    </location>
</feature>
<dbReference type="InterPro" id="IPR000719">
    <property type="entry name" value="Prot_kinase_dom"/>
</dbReference>
<dbReference type="PROSITE" id="PS50011">
    <property type="entry name" value="PROTEIN_KINASE_DOM"/>
    <property type="match status" value="1"/>
</dbReference>
<dbReference type="EMBL" id="CAJMWT010001129">
    <property type="protein sequence ID" value="CAE6380743.1"/>
    <property type="molecule type" value="Genomic_DNA"/>
</dbReference>
<dbReference type="Gene3D" id="1.10.510.10">
    <property type="entry name" value="Transferase(Phosphotransferase) domain 1"/>
    <property type="match status" value="1"/>
</dbReference>
<evidence type="ECO:0000259" key="2">
    <source>
        <dbReference type="PROSITE" id="PS50011"/>
    </source>
</evidence>
<comment type="caution">
    <text evidence="3">The sequence shown here is derived from an EMBL/GenBank/DDBJ whole genome shotgun (WGS) entry which is preliminary data.</text>
</comment>
<reference evidence="3" key="1">
    <citation type="submission" date="2021-01" db="EMBL/GenBank/DDBJ databases">
        <authorList>
            <person name="Kaushik A."/>
        </authorList>
    </citation>
    <scope>NUCLEOTIDE SEQUENCE</scope>
    <source>
        <strain evidence="3">AG2-2IIIB</strain>
    </source>
</reference>
<dbReference type="InterPro" id="IPR001245">
    <property type="entry name" value="Ser-Thr/Tyr_kinase_cat_dom"/>
</dbReference>
<feature type="compositionally biased region" description="Low complexity" evidence="1">
    <location>
        <begin position="102"/>
        <end position="111"/>
    </location>
</feature>
<sequence length="869" mass="96697">MDRSSSKSNSLQPLKFASTFAQESGQLANKDDLDGHSNSTFSRPPRGVNVAIAYSPDSIEVIDELAQTPHWNQSGDTTLRHDTAGTPSLLSSSPPGLCAMCGTPSPGTFSGPPTPRYEDGSHHSPEPGPSSRQVKFHPYARPLNSRLRGSVLKAGGAPVGKSHHNVAAIVNHNRVDVHNDNPAISQEVNTDHEKRRSSQRVGRLTSTDSLATSTLSRITLQRHSSQAQKYEPEMRQEITQEYSNEDSGSAVKITGDYAKAQLTSRSLYDPSNLTTDPVQTETVEEMSQYECWPGSLSYQSEQCTKKVIGHKMPLTTIIEHLVNGGCDDVTSQLTSIDEYPRYCGGLSDVYRAGWPDGTPVAVKCLRTLSNTAIPNGKILKNTARELYMWSRASHPNVHKLHGLAVVRNKLAMVASWMEHGSLLAYIGVWPQVDRCNLCAQIASGLVYMHDLGLVHGDIKGNNVVVSEDGIAKITDFGSSTMAREFTIGFTETQSVHYSIRWAAPELFESKPACDRTDVYAYAKTVLEALTGDLPHKGLTDFAVMRCQMVCQKLRALIASSPYLQYILELDACGYTMPLFARSDLGYDGMIQRLREHRSGWGDPSSCKPEFIELSPQPTISTYFVGGVFAYGYVNNAVNARADAMDAIHFHQLRSKNQPIGYRHWYHDDFGFPIEEFAFQPEIDLLVLIEGVILEQEDITEDYDYFGRPFKSHRLHFRTMSTNDLHWLAGLPVIDTGLSGRLRERKFYENRIIISIYGRKIMLRSGADHERGKNAIIVWDWIEGTEILRIRIPLGHIHSHYYSYLLSEDHLLVSRPATASLDAIVVGLGFMDIYHLGSKSGGARIIATFELPALRMSNLNRSTINPVYMK</sequence>
<dbReference type="InterPro" id="IPR051681">
    <property type="entry name" value="Ser/Thr_Kinases-Pseudokinases"/>
</dbReference>
<dbReference type="InterPro" id="IPR011009">
    <property type="entry name" value="Kinase-like_dom_sf"/>
</dbReference>
<dbReference type="GO" id="GO:0005524">
    <property type="term" value="F:ATP binding"/>
    <property type="evidence" value="ECO:0007669"/>
    <property type="project" value="InterPro"/>
</dbReference>
<dbReference type="InterPro" id="IPR008271">
    <property type="entry name" value="Ser/Thr_kinase_AS"/>
</dbReference>
<feature type="region of interest" description="Disordered" evidence="1">
    <location>
        <begin position="102"/>
        <end position="135"/>
    </location>
</feature>
<dbReference type="PANTHER" id="PTHR44329">
    <property type="entry name" value="SERINE/THREONINE-PROTEIN KINASE TNNI3K-RELATED"/>
    <property type="match status" value="1"/>
</dbReference>